<protein>
    <submittedName>
        <fullName evidence="2">Uncharacterized protein</fullName>
    </submittedName>
</protein>
<dbReference type="EMBL" id="MU002088">
    <property type="protein sequence ID" value="KAF2790197.1"/>
    <property type="molecule type" value="Genomic_DNA"/>
</dbReference>
<organism evidence="2 3">
    <name type="scientific">Melanomma pulvis-pyrius CBS 109.77</name>
    <dbReference type="NCBI Taxonomy" id="1314802"/>
    <lineage>
        <taxon>Eukaryota</taxon>
        <taxon>Fungi</taxon>
        <taxon>Dikarya</taxon>
        <taxon>Ascomycota</taxon>
        <taxon>Pezizomycotina</taxon>
        <taxon>Dothideomycetes</taxon>
        <taxon>Pleosporomycetidae</taxon>
        <taxon>Pleosporales</taxon>
        <taxon>Melanommataceae</taxon>
        <taxon>Melanomma</taxon>
    </lineage>
</organism>
<dbReference type="Proteomes" id="UP000799757">
    <property type="component" value="Unassembled WGS sequence"/>
</dbReference>
<gene>
    <name evidence="2" type="ORF">K505DRAFT_83772</name>
</gene>
<evidence type="ECO:0000313" key="2">
    <source>
        <dbReference type="EMBL" id="KAF2790197.1"/>
    </source>
</evidence>
<proteinExistence type="predicted"/>
<sequence>MLPPSDSAPCPAGDTTIVPNQAILRWERASRSRPQAPPTSPRSNPMTNETTAHLRVVLRLETVPIFYQGPDAVWRAPLCTPLPRCRMWCNVAGHSRSRITSPESVPPQCAHCPCSRLVSRPRLGHPRPTARHYARILDEQPCTSRAGSVRGRLRTKKAMDTDPC</sequence>
<evidence type="ECO:0000256" key="1">
    <source>
        <dbReference type="SAM" id="MobiDB-lite"/>
    </source>
</evidence>
<name>A0A6A6X2P6_9PLEO</name>
<evidence type="ECO:0000313" key="3">
    <source>
        <dbReference type="Proteomes" id="UP000799757"/>
    </source>
</evidence>
<dbReference type="AlphaFoldDB" id="A0A6A6X2P6"/>
<accession>A0A6A6X2P6</accession>
<feature type="region of interest" description="Disordered" evidence="1">
    <location>
        <begin position="28"/>
        <end position="49"/>
    </location>
</feature>
<keyword evidence="3" id="KW-1185">Reference proteome</keyword>
<reference evidence="2" key="1">
    <citation type="journal article" date="2020" name="Stud. Mycol.">
        <title>101 Dothideomycetes genomes: a test case for predicting lifestyles and emergence of pathogens.</title>
        <authorList>
            <person name="Haridas S."/>
            <person name="Albert R."/>
            <person name="Binder M."/>
            <person name="Bloem J."/>
            <person name="Labutti K."/>
            <person name="Salamov A."/>
            <person name="Andreopoulos B."/>
            <person name="Baker S."/>
            <person name="Barry K."/>
            <person name="Bills G."/>
            <person name="Bluhm B."/>
            <person name="Cannon C."/>
            <person name="Castanera R."/>
            <person name="Culley D."/>
            <person name="Daum C."/>
            <person name="Ezra D."/>
            <person name="Gonzalez J."/>
            <person name="Henrissat B."/>
            <person name="Kuo A."/>
            <person name="Liang C."/>
            <person name="Lipzen A."/>
            <person name="Lutzoni F."/>
            <person name="Magnuson J."/>
            <person name="Mondo S."/>
            <person name="Nolan M."/>
            <person name="Ohm R."/>
            <person name="Pangilinan J."/>
            <person name="Park H.-J."/>
            <person name="Ramirez L."/>
            <person name="Alfaro M."/>
            <person name="Sun H."/>
            <person name="Tritt A."/>
            <person name="Yoshinaga Y."/>
            <person name="Zwiers L.-H."/>
            <person name="Turgeon B."/>
            <person name="Goodwin S."/>
            <person name="Spatafora J."/>
            <person name="Crous P."/>
            <person name="Grigoriev I."/>
        </authorList>
    </citation>
    <scope>NUCLEOTIDE SEQUENCE</scope>
    <source>
        <strain evidence="2">CBS 109.77</strain>
    </source>
</reference>